<feature type="transmembrane region" description="Helical" evidence="6">
    <location>
        <begin position="247"/>
        <end position="268"/>
    </location>
</feature>
<dbReference type="InterPro" id="IPR050189">
    <property type="entry name" value="MFS_Efflux_Transporters"/>
</dbReference>
<comment type="caution">
    <text evidence="8">The sequence shown here is derived from an EMBL/GenBank/DDBJ whole genome shotgun (WGS) entry which is preliminary data.</text>
</comment>
<keyword evidence="3 6" id="KW-0812">Transmembrane</keyword>
<feature type="transmembrane region" description="Helical" evidence="6">
    <location>
        <begin position="42"/>
        <end position="63"/>
    </location>
</feature>
<dbReference type="PROSITE" id="PS50850">
    <property type="entry name" value="MFS"/>
    <property type="match status" value="1"/>
</dbReference>
<dbReference type="PANTHER" id="PTHR43124:SF10">
    <property type="entry name" value="PURINE EFFLUX PUMP PBUE"/>
    <property type="match status" value="1"/>
</dbReference>
<feature type="transmembrane region" description="Helical" evidence="6">
    <location>
        <begin position="163"/>
        <end position="185"/>
    </location>
</feature>
<feature type="transmembrane region" description="Helical" evidence="6">
    <location>
        <begin position="7"/>
        <end position="30"/>
    </location>
</feature>
<evidence type="ECO:0000259" key="7">
    <source>
        <dbReference type="PROSITE" id="PS50850"/>
    </source>
</evidence>
<feature type="domain" description="Major facilitator superfamily (MFS) profile" evidence="7">
    <location>
        <begin position="9"/>
        <end position="390"/>
    </location>
</feature>
<evidence type="ECO:0000256" key="1">
    <source>
        <dbReference type="ARBA" id="ARBA00004651"/>
    </source>
</evidence>
<evidence type="ECO:0000313" key="9">
    <source>
        <dbReference type="Proteomes" id="UP000603352"/>
    </source>
</evidence>
<evidence type="ECO:0000256" key="5">
    <source>
        <dbReference type="ARBA" id="ARBA00023136"/>
    </source>
</evidence>
<feature type="transmembrane region" description="Helical" evidence="6">
    <location>
        <begin position="75"/>
        <end position="94"/>
    </location>
</feature>
<feature type="transmembrane region" description="Helical" evidence="6">
    <location>
        <begin position="331"/>
        <end position="349"/>
    </location>
</feature>
<dbReference type="Pfam" id="PF07690">
    <property type="entry name" value="MFS_1"/>
    <property type="match status" value="1"/>
</dbReference>
<dbReference type="SUPFAM" id="SSF103473">
    <property type="entry name" value="MFS general substrate transporter"/>
    <property type="match status" value="1"/>
</dbReference>
<dbReference type="InterPro" id="IPR036259">
    <property type="entry name" value="MFS_trans_sf"/>
</dbReference>
<feature type="transmembrane region" description="Helical" evidence="6">
    <location>
        <begin position="275"/>
        <end position="294"/>
    </location>
</feature>
<feature type="transmembrane region" description="Helical" evidence="6">
    <location>
        <begin position="206"/>
        <end position="227"/>
    </location>
</feature>
<evidence type="ECO:0000256" key="2">
    <source>
        <dbReference type="ARBA" id="ARBA00022475"/>
    </source>
</evidence>
<dbReference type="PANTHER" id="PTHR43124">
    <property type="entry name" value="PURINE EFFLUX PUMP PBUE"/>
    <property type="match status" value="1"/>
</dbReference>
<feature type="transmembrane region" description="Helical" evidence="6">
    <location>
        <begin position="132"/>
        <end position="157"/>
    </location>
</feature>
<name>A0ABQ1IG04_9PROT</name>
<evidence type="ECO:0000313" key="8">
    <source>
        <dbReference type="EMBL" id="GGB37336.1"/>
    </source>
</evidence>
<dbReference type="Gene3D" id="1.20.1250.20">
    <property type="entry name" value="MFS general substrate transporter like domains"/>
    <property type="match status" value="1"/>
</dbReference>
<feature type="transmembrane region" description="Helical" evidence="6">
    <location>
        <begin position="300"/>
        <end position="319"/>
    </location>
</feature>
<reference evidence="9" key="1">
    <citation type="journal article" date="2019" name="Int. J. Syst. Evol. Microbiol.">
        <title>The Global Catalogue of Microorganisms (GCM) 10K type strain sequencing project: providing services to taxonomists for standard genome sequencing and annotation.</title>
        <authorList>
            <consortium name="The Broad Institute Genomics Platform"/>
            <consortium name="The Broad Institute Genome Sequencing Center for Infectious Disease"/>
            <person name="Wu L."/>
            <person name="Ma J."/>
        </authorList>
    </citation>
    <scope>NUCLEOTIDE SEQUENCE [LARGE SCALE GENOMIC DNA]</scope>
    <source>
        <strain evidence="9">CGMCC 1.10188</strain>
    </source>
</reference>
<dbReference type="Proteomes" id="UP000603352">
    <property type="component" value="Unassembled WGS sequence"/>
</dbReference>
<proteinExistence type="predicted"/>
<protein>
    <submittedName>
        <fullName evidence="8">MFS transporter</fullName>
    </submittedName>
</protein>
<keyword evidence="9" id="KW-1185">Reference proteome</keyword>
<dbReference type="RefSeq" id="WP_188577082.1">
    <property type="nucleotide sequence ID" value="NZ_BMDZ01000017.1"/>
</dbReference>
<accession>A0ABQ1IG04</accession>
<dbReference type="InterPro" id="IPR020846">
    <property type="entry name" value="MFS_dom"/>
</dbReference>
<organism evidence="8 9">
    <name type="scientific">Tistrella bauzanensis</name>
    <dbReference type="NCBI Taxonomy" id="657419"/>
    <lineage>
        <taxon>Bacteria</taxon>
        <taxon>Pseudomonadati</taxon>
        <taxon>Pseudomonadota</taxon>
        <taxon>Alphaproteobacteria</taxon>
        <taxon>Geminicoccales</taxon>
        <taxon>Geminicoccaceae</taxon>
        <taxon>Tistrella</taxon>
    </lineage>
</organism>
<gene>
    <name evidence="8" type="primary">araJ</name>
    <name evidence="8" type="ORF">GCM10011505_18500</name>
</gene>
<keyword evidence="2" id="KW-1003">Cell membrane</keyword>
<dbReference type="EMBL" id="BMDZ01000017">
    <property type="protein sequence ID" value="GGB37336.1"/>
    <property type="molecule type" value="Genomic_DNA"/>
</dbReference>
<dbReference type="InterPro" id="IPR011701">
    <property type="entry name" value="MFS"/>
</dbReference>
<comment type="subcellular location">
    <subcellularLocation>
        <location evidence="1">Cell membrane</location>
        <topology evidence="1">Multi-pass membrane protein</topology>
    </subcellularLocation>
</comment>
<feature type="transmembrane region" description="Helical" evidence="6">
    <location>
        <begin position="361"/>
        <end position="381"/>
    </location>
</feature>
<evidence type="ECO:0000256" key="4">
    <source>
        <dbReference type="ARBA" id="ARBA00022989"/>
    </source>
</evidence>
<feature type="transmembrane region" description="Helical" evidence="6">
    <location>
        <begin position="100"/>
        <end position="125"/>
    </location>
</feature>
<keyword evidence="5 6" id="KW-0472">Membrane</keyword>
<sequence>MRRNAHLPTLLALAAGYFVVGIASMSVIGLSVPLTVELGMPASAVGGLVTAFAITYALAAPAMQIFFGAHARRRLIMTGLVIVFAGCAVCALSTDYGVLVAGRIVMALGAGLVGPTVSATGAALVSEHERSAALALVFGGMTAAVVVGVPVCSVLGLSLGWRGVMWLIGGIALATALAAWATVPRTARGVRTGARMMLRMLADRRLGMALLVPLMQMSAVFATYALLGPWMAAVIGNADGSLPASAVPTAMFIYGAGGLVGNALGAWIERRVGAFATLRITLVALGAGFAVALVVPGGLWPLYVLMGVWAVTAMSFMAPQQKRLVDLAGDRAGLALALNASALYVGISAGSSAGVAVHGSYGPGMLPVASLIFTALALLALQVSRGRRPA</sequence>
<evidence type="ECO:0000256" key="6">
    <source>
        <dbReference type="SAM" id="Phobius"/>
    </source>
</evidence>
<evidence type="ECO:0000256" key="3">
    <source>
        <dbReference type="ARBA" id="ARBA00022692"/>
    </source>
</evidence>
<keyword evidence="4 6" id="KW-1133">Transmembrane helix</keyword>